<dbReference type="Gene3D" id="1.20.1280.50">
    <property type="match status" value="1"/>
</dbReference>
<dbReference type="PANTHER" id="PTHR38926">
    <property type="entry name" value="F-BOX DOMAIN CONTAINING PROTEIN, EXPRESSED"/>
    <property type="match status" value="1"/>
</dbReference>
<dbReference type="PANTHER" id="PTHR38926:SF5">
    <property type="entry name" value="F-BOX AND LEUCINE-RICH REPEAT PROTEIN 6"/>
    <property type="match status" value="1"/>
</dbReference>
<dbReference type="Proteomes" id="UP000053257">
    <property type="component" value="Unassembled WGS sequence"/>
</dbReference>
<name>A0A0C3PDN8_PHLG1</name>
<keyword evidence="2" id="KW-1185">Reference proteome</keyword>
<accession>A0A0C3PDN8</accession>
<dbReference type="SUPFAM" id="SSF52058">
    <property type="entry name" value="L domain-like"/>
    <property type="match status" value="1"/>
</dbReference>
<gene>
    <name evidence="1" type="ORF">PHLGIDRAFT_121561</name>
</gene>
<dbReference type="SUPFAM" id="SSF81383">
    <property type="entry name" value="F-box domain"/>
    <property type="match status" value="1"/>
</dbReference>
<protein>
    <submittedName>
        <fullName evidence="1">Uncharacterized protein</fullName>
    </submittedName>
</protein>
<dbReference type="AlphaFoldDB" id="A0A0C3PDN8"/>
<dbReference type="HOGENOM" id="CLU_280191_0_0_1"/>
<dbReference type="EMBL" id="KN840615">
    <property type="protein sequence ID" value="KIP03443.1"/>
    <property type="molecule type" value="Genomic_DNA"/>
</dbReference>
<dbReference type="PROSITE" id="PS00018">
    <property type="entry name" value="EF_HAND_1"/>
    <property type="match status" value="1"/>
</dbReference>
<reference evidence="1 2" key="1">
    <citation type="journal article" date="2014" name="PLoS Genet.">
        <title>Analysis of the Phlebiopsis gigantea genome, transcriptome and secretome provides insight into its pioneer colonization strategies of wood.</title>
        <authorList>
            <person name="Hori C."/>
            <person name="Ishida T."/>
            <person name="Igarashi K."/>
            <person name="Samejima M."/>
            <person name="Suzuki H."/>
            <person name="Master E."/>
            <person name="Ferreira P."/>
            <person name="Ruiz-Duenas F.J."/>
            <person name="Held B."/>
            <person name="Canessa P."/>
            <person name="Larrondo L.F."/>
            <person name="Schmoll M."/>
            <person name="Druzhinina I.S."/>
            <person name="Kubicek C.P."/>
            <person name="Gaskell J.A."/>
            <person name="Kersten P."/>
            <person name="St John F."/>
            <person name="Glasner J."/>
            <person name="Sabat G."/>
            <person name="Splinter BonDurant S."/>
            <person name="Syed K."/>
            <person name="Yadav J."/>
            <person name="Mgbeahuruike A.C."/>
            <person name="Kovalchuk A."/>
            <person name="Asiegbu F.O."/>
            <person name="Lackner G."/>
            <person name="Hoffmeister D."/>
            <person name="Rencoret J."/>
            <person name="Gutierrez A."/>
            <person name="Sun H."/>
            <person name="Lindquist E."/>
            <person name="Barry K."/>
            <person name="Riley R."/>
            <person name="Grigoriev I.V."/>
            <person name="Henrissat B."/>
            <person name="Kues U."/>
            <person name="Berka R.M."/>
            <person name="Martinez A.T."/>
            <person name="Covert S.F."/>
            <person name="Blanchette R.A."/>
            <person name="Cullen D."/>
        </authorList>
    </citation>
    <scope>NUCLEOTIDE SEQUENCE [LARGE SCALE GENOMIC DNA]</scope>
    <source>
        <strain evidence="1 2">11061_1 CR5-6</strain>
    </source>
</reference>
<evidence type="ECO:0000313" key="1">
    <source>
        <dbReference type="EMBL" id="KIP03443.1"/>
    </source>
</evidence>
<dbReference type="OrthoDB" id="2758786at2759"/>
<proteinExistence type="predicted"/>
<dbReference type="InterPro" id="IPR018247">
    <property type="entry name" value="EF_Hand_1_Ca_BS"/>
</dbReference>
<sequence length="1122" mass="126943">MDPPWAGDPSFGGALPVAHLAGILDDVDMAIVVRERWYDMLVDELTQLRIQRNRTVPLISHLVDDILVQIFTLLVNDSWDTRKEQLKITHICRHWRSLALSVPNLWRIIRTGLHRECTATFIERSKDQPLSIRMCEPDEDLEAGFFRLLEKAPDRLQHLHLFVRRSLMLAVHEDTYGDVLDHEAGSASILTTVDLTYTSADPDDRTELPSYFWFLSRDTSLPKLEILRLAKFPHFTTEELLRPTLTELDIDSSDCVSVEEWRLLLKTLPVLESLSLGATEERSRLDVSAPEMVRMERLRSVCLHRGYDGLGSSLGCAQLLDLLLIPSHVIISLSAESCRDSDHAQFVFDVLGSKKDGSRCIGEPQPLTGLRLEVGGNIYLWSHTKPDYNQSHTRQSYADSISDHAIHIRSHYDDDTVQQTITNSKLPLTNIEVICIEGITLLPGYLSCFTHLRELHCHHHGHRALLKTLASLAPGDLPHLRSLTLERPKWHSHPSGCKLRPFGGRPLSVAIDKLLASRHQFLLCMSEARSMDPPSDEPSPGDELSLIHLAENDLDTAIADRERWYRRLGDELIRLRTHRNSIASPISRIPDDILAEIFTLSVVNLWDSHKYRIWVAHICSHWRRVALSLPGIWNVIRVNQHLDCTATFIERSNNLPLSIHDDMGSTGGDLRPGFFRLLTDVSDRLQHLQLSVGRSLMIALHEFPYRLDEDDEPDEAPILETVDLTYTTVDLTYTTQTDEDEAEPPAYFWFLSSDTSLPNLKALRLSGFPSFITYTLLRPTLTELEVDPNECLAVVQWLQVIRVLPNLERLTLGEINPEDGPLAAVPAPHMVRMERLRELLLHRGAEGDGSALGCAQLLNRLLIPSDCMIGVPWPHENVRQGQFLLDVLGSKKDGTACIGDPQPLTALGLRQSEVLLWSRTRPVCIPSYITQYRAHYSGNRERNHVIHIKPCSIQEIIQVIIAGSNLPLRNIELLCLEDIIPPLQFLSCFTHLRELHCHHSSPQSLLQMIASLASDNLPHLRSLMLDHPKWHVHPAACEVQPLGGEPLGAALDDFLASRRAHGLPLEELNLHHIQSFDHVQDAPWLQHVSREVPRLTWTHCPGRDPHICFQGSSCPMCDGSQE</sequence>
<organism evidence="1 2">
    <name type="scientific">Phlebiopsis gigantea (strain 11061_1 CR5-6)</name>
    <name type="common">White-rot fungus</name>
    <name type="synonym">Peniophora gigantea</name>
    <dbReference type="NCBI Taxonomy" id="745531"/>
    <lineage>
        <taxon>Eukaryota</taxon>
        <taxon>Fungi</taxon>
        <taxon>Dikarya</taxon>
        <taxon>Basidiomycota</taxon>
        <taxon>Agaricomycotina</taxon>
        <taxon>Agaricomycetes</taxon>
        <taxon>Polyporales</taxon>
        <taxon>Phanerochaetaceae</taxon>
        <taxon>Phlebiopsis</taxon>
    </lineage>
</organism>
<dbReference type="InterPro" id="IPR036047">
    <property type="entry name" value="F-box-like_dom_sf"/>
</dbReference>
<evidence type="ECO:0000313" key="2">
    <source>
        <dbReference type="Proteomes" id="UP000053257"/>
    </source>
</evidence>